<feature type="region of interest" description="Disordered" evidence="1">
    <location>
        <begin position="181"/>
        <end position="221"/>
    </location>
</feature>
<comment type="caution">
    <text evidence="2">The sequence shown here is derived from an EMBL/GenBank/DDBJ whole genome shotgun (WGS) entry which is preliminary data.</text>
</comment>
<protein>
    <submittedName>
        <fullName evidence="2">Uncharacterized protein</fullName>
    </submittedName>
</protein>
<feature type="compositionally biased region" description="Pro residues" evidence="1">
    <location>
        <begin position="264"/>
        <end position="277"/>
    </location>
</feature>
<evidence type="ECO:0000313" key="2">
    <source>
        <dbReference type="EMBL" id="PZO43259.1"/>
    </source>
</evidence>
<dbReference type="Proteomes" id="UP000249467">
    <property type="component" value="Unassembled WGS sequence"/>
</dbReference>
<evidence type="ECO:0000313" key="3">
    <source>
        <dbReference type="Proteomes" id="UP000249467"/>
    </source>
</evidence>
<dbReference type="EMBL" id="QBML01000005">
    <property type="protein sequence ID" value="PZO43259.1"/>
    <property type="molecule type" value="Genomic_DNA"/>
</dbReference>
<reference evidence="2 3" key="2">
    <citation type="submission" date="2018-06" db="EMBL/GenBank/DDBJ databases">
        <title>Metagenomic assembly of (sub)arctic Cyanobacteria and their associated microbiome from non-axenic cultures.</title>
        <authorList>
            <person name="Baurain D."/>
        </authorList>
    </citation>
    <scope>NUCLEOTIDE SEQUENCE [LARGE SCALE GENOMIC DNA]</scope>
    <source>
        <strain evidence="2">ULC066bin1</strain>
    </source>
</reference>
<feature type="region of interest" description="Disordered" evidence="1">
    <location>
        <begin position="255"/>
        <end position="277"/>
    </location>
</feature>
<dbReference type="AlphaFoldDB" id="A0A2W4WN10"/>
<name>A0A2W4WN10_9CYAN</name>
<evidence type="ECO:0000256" key="1">
    <source>
        <dbReference type="SAM" id="MobiDB-lite"/>
    </source>
</evidence>
<reference evidence="2 3" key="1">
    <citation type="submission" date="2018-04" db="EMBL/GenBank/DDBJ databases">
        <authorList>
            <person name="Go L.Y."/>
            <person name="Mitchell J.A."/>
        </authorList>
    </citation>
    <scope>NUCLEOTIDE SEQUENCE [LARGE SCALE GENOMIC DNA]</scope>
    <source>
        <strain evidence="2">ULC066bin1</strain>
    </source>
</reference>
<gene>
    <name evidence="2" type="ORF">DCF19_04715</name>
</gene>
<organism evidence="2 3">
    <name type="scientific">Pseudanabaena frigida</name>
    <dbReference type="NCBI Taxonomy" id="945775"/>
    <lineage>
        <taxon>Bacteria</taxon>
        <taxon>Bacillati</taxon>
        <taxon>Cyanobacteriota</taxon>
        <taxon>Cyanophyceae</taxon>
        <taxon>Pseudanabaenales</taxon>
        <taxon>Pseudanabaenaceae</taxon>
        <taxon>Pseudanabaena</taxon>
    </lineage>
</organism>
<proteinExistence type="predicted"/>
<accession>A0A2W4WN10</accession>
<sequence>MFTSSTLRILTICSVLVGGVFIASYARGSDSSASSNRLNNENIGNNTNIDTTKNLVSVLPGTRTSQDVAVSIAINQNGNIRRADPRGYINVGIRETYKIEINSPMYASAVSVKIDGVSIIDGLICDRSVILERPQAIAKQFIVLEEGNPGLDRDGGVNNPNLGLIEVTFVPIKRRAAIALDKLPRPQEPPSAAAPSKDEAAKSSIEANRGSAVGTGLSGTSSQDFVATNEWVEAPEIAPTFTKKYRLVGFRSTDPVTLQNMKQPRPPEITDPVPPRL</sequence>